<keyword evidence="1" id="KW-0812">Transmembrane</keyword>
<sequence>MPTTQRGLPNLTRAPHVVALAGVTIATAVAVVCAVVVGGHGAFWTTLNLGLVLVSATAAWCAVAAAQASDDRRRWVWAAIAVGLVAWSVGSAVFAASSPGEYDVPVAGDIAHVVFWVAAYSVLVMIPASTWDISWLRTVLDAVVVATALFIVAWLVVRAIAELDYGRQDPAALVTVTYLACTVAVLTMAVLVVTRARGTHRRILVLLAGGIAMMALARAAFVFLASRGEIEAAMPAAVVWGAGIVAIGAAAAVRATAGSETLASTLPPTTSLWLPYLPIIVACAACTVELFSVAGLPPVLFALVVMVSGMVIRQYLVMRDNRRMVAAATEEALRDPLTGVGNRALLLDRLTHALHLRQRERTDVTVLVLDLDHFKLVNVSLGHPAGDTLLTAVSERLMACLRTGDTVARLRGDEFAVLMEGSADSARTVAHRVLSAFDTPFTLGGHEVPIRPSIGLAVAAAEDADVSAQVLLQRAEAAMNAAKAGGSGGLRMYTADLDLPARAGDDTPPAAQLLGELRRAIEGGALSVVYQPQIDLRSGALAGLEALVRWPHAQRGVIAPDRFLPLVRQYGLMPALTDLVMGRALDDLAGWYRSGCAVPVAVNIFAPSLADAQLPLSVAAAMVERGLPAELLTIEITEDLVLEDFRRTAAVLGDLRARGFRISVDDFGSGYSALSYMRELPIDEMKICRQMIEPVTVDPRAEAVVRAVIDLAHILGARVVAEGIEDEATHLRLRELGCDIGQGYHYFRPLDLDATTALLSSPANPRFNNAVSG</sequence>
<dbReference type="Gene3D" id="3.30.70.270">
    <property type="match status" value="1"/>
</dbReference>
<dbReference type="InterPro" id="IPR043128">
    <property type="entry name" value="Rev_trsase/Diguanyl_cyclase"/>
</dbReference>
<dbReference type="CDD" id="cd01949">
    <property type="entry name" value="GGDEF"/>
    <property type="match status" value="1"/>
</dbReference>
<dbReference type="PROSITE" id="PS50887">
    <property type="entry name" value="GGDEF"/>
    <property type="match status" value="1"/>
</dbReference>
<dbReference type="InterPro" id="IPR029787">
    <property type="entry name" value="Nucleotide_cyclase"/>
</dbReference>
<feature type="transmembrane region" description="Helical" evidence="1">
    <location>
        <begin position="273"/>
        <end position="293"/>
    </location>
</feature>
<feature type="transmembrane region" description="Helical" evidence="1">
    <location>
        <begin position="140"/>
        <end position="160"/>
    </location>
</feature>
<dbReference type="SUPFAM" id="SSF55073">
    <property type="entry name" value="Nucleotide cyclase"/>
    <property type="match status" value="1"/>
</dbReference>
<evidence type="ECO:0000313" key="4">
    <source>
        <dbReference type="EMBL" id="GFG60262.1"/>
    </source>
</evidence>
<feature type="transmembrane region" description="Helical" evidence="1">
    <location>
        <begin position="75"/>
        <end position="98"/>
    </location>
</feature>
<dbReference type="InterPro" id="IPR000160">
    <property type="entry name" value="GGDEF_dom"/>
</dbReference>
<evidence type="ECO:0000313" key="5">
    <source>
        <dbReference type="Proteomes" id="UP000465241"/>
    </source>
</evidence>
<comment type="caution">
    <text evidence="4">The sequence shown here is derived from an EMBL/GenBank/DDBJ whole genome shotgun (WGS) entry which is preliminary data.</text>
</comment>
<keyword evidence="1" id="KW-1133">Transmembrane helix</keyword>
<dbReference type="RefSeq" id="WP_193490480.1">
    <property type="nucleotide sequence ID" value="NZ_BAAAMC010000034.1"/>
</dbReference>
<dbReference type="NCBIfam" id="TIGR00254">
    <property type="entry name" value="GGDEF"/>
    <property type="match status" value="1"/>
</dbReference>
<dbReference type="PANTHER" id="PTHR44757:SF2">
    <property type="entry name" value="BIOFILM ARCHITECTURE MAINTENANCE PROTEIN MBAA"/>
    <property type="match status" value="1"/>
</dbReference>
<dbReference type="InterPro" id="IPR052155">
    <property type="entry name" value="Biofilm_reg_signaling"/>
</dbReference>
<dbReference type="SMART" id="SM00052">
    <property type="entry name" value="EAL"/>
    <property type="match status" value="1"/>
</dbReference>
<keyword evidence="1" id="KW-0472">Membrane</keyword>
<dbReference type="EMBL" id="BLKT01000003">
    <property type="protein sequence ID" value="GFG60262.1"/>
    <property type="molecule type" value="Genomic_DNA"/>
</dbReference>
<feature type="transmembrane region" description="Helical" evidence="1">
    <location>
        <begin position="299"/>
        <end position="316"/>
    </location>
</feature>
<protein>
    <submittedName>
        <fullName evidence="4">GGDEF-domain containing protein</fullName>
    </submittedName>
</protein>
<feature type="transmembrane region" description="Helical" evidence="1">
    <location>
        <begin position="204"/>
        <end position="226"/>
    </location>
</feature>
<dbReference type="SMART" id="SM00267">
    <property type="entry name" value="GGDEF"/>
    <property type="match status" value="1"/>
</dbReference>
<dbReference type="InterPro" id="IPR035919">
    <property type="entry name" value="EAL_sf"/>
</dbReference>
<dbReference type="CDD" id="cd01948">
    <property type="entry name" value="EAL"/>
    <property type="match status" value="1"/>
</dbReference>
<dbReference type="Gene3D" id="3.20.20.450">
    <property type="entry name" value="EAL domain"/>
    <property type="match status" value="1"/>
</dbReference>
<dbReference type="PANTHER" id="PTHR44757">
    <property type="entry name" value="DIGUANYLATE CYCLASE DGCP"/>
    <property type="match status" value="1"/>
</dbReference>
<dbReference type="Pfam" id="PF00990">
    <property type="entry name" value="GGDEF"/>
    <property type="match status" value="1"/>
</dbReference>
<evidence type="ECO:0000259" key="3">
    <source>
        <dbReference type="PROSITE" id="PS50887"/>
    </source>
</evidence>
<feature type="domain" description="GGDEF" evidence="3">
    <location>
        <begin position="362"/>
        <end position="495"/>
    </location>
</feature>
<feature type="transmembrane region" description="Helical" evidence="1">
    <location>
        <begin position="110"/>
        <end position="128"/>
    </location>
</feature>
<name>A0A7I9WR70_9MYCO</name>
<accession>A0A7I9WR70</accession>
<organism evidence="4 5">
    <name type="scientific">Mycolicibacterium murale</name>
    <dbReference type="NCBI Taxonomy" id="182220"/>
    <lineage>
        <taxon>Bacteria</taxon>
        <taxon>Bacillati</taxon>
        <taxon>Actinomycetota</taxon>
        <taxon>Actinomycetes</taxon>
        <taxon>Mycobacteriales</taxon>
        <taxon>Mycobacteriaceae</taxon>
        <taxon>Mycolicibacterium</taxon>
    </lineage>
</organism>
<dbReference type="Pfam" id="PF00563">
    <property type="entry name" value="EAL"/>
    <property type="match status" value="1"/>
</dbReference>
<feature type="transmembrane region" description="Helical" evidence="1">
    <location>
        <begin position="232"/>
        <end position="253"/>
    </location>
</feature>
<proteinExistence type="predicted"/>
<dbReference type="SUPFAM" id="SSF141868">
    <property type="entry name" value="EAL domain-like"/>
    <property type="match status" value="1"/>
</dbReference>
<dbReference type="AlphaFoldDB" id="A0A7I9WR70"/>
<reference evidence="4 5" key="1">
    <citation type="journal article" date="2019" name="Emerg. Microbes Infect.">
        <title>Comprehensive subspecies identification of 175 nontuberculous mycobacteria species based on 7547 genomic profiles.</title>
        <authorList>
            <person name="Matsumoto Y."/>
            <person name="Kinjo T."/>
            <person name="Motooka D."/>
            <person name="Nabeya D."/>
            <person name="Jung N."/>
            <person name="Uechi K."/>
            <person name="Horii T."/>
            <person name="Iida T."/>
            <person name="Fujita J."/>
            <person name="Nakamura S."/>
        </authorList>
    </citation>
    <scope>NUCLEOTIDE SEQUENCE [LARGE SCALE GENOMIC DNA]</scope>
    <source>
        <strain evidence="4 5">JCM 13392</strain>
    </source>
</reference>
<gene>
    <name evidence="4" type="ORF">MMUR_43980</name>
</gene>
<feature type="transmembrane region" description="Helical" evidence="1">
    <location>
        <begin position="16"/>
        <end position="37"/>
    </location>
</feature>
<feature type="domain" description="EAL" evidence="2">
    <location>
        <begin position="510"/>
        <end position="763"/>
    </location>
</feature>
<dbReference type="PROSITE" id="PS50883">
    <property type="entry name" value="EAL"/>
    <property type="match status" value="1"/>
</dbReference>
<dbReference type="Proteomes" id="UP000465241">
    <property type="component" value="Unassembled WGS sequence"/>
</dbReference>
<evidence type="ECO:0000259" key="2">
    <source>
        <dbReference type="PROSITE" id="PS50883"/>
    </source>
</evidence>
<keyword evidence="5" id="KW-1185">Reference proteome</keyword>
<dbReference type="InterPro" id="IPR001633">
    <property type="entry name" value="EAL_dom"/>
</dbReference>
<feature type="transmembrane region" description="Helical" evidence="1">
    <location>
        <begin position="43"/>
        <end position="63"/>
    </location>
</feature>
<evidence type="ECO:0000256" key="1">
    <source>
        <dbReference type="SAM" id="Phobius"/>
    </source>
</evidence>
<feature type="transmembrane region" description="Helical" evidence="1">
    <location>
        <begin position="172"/>
        <end position="192"/>
    </location>
</feature>